<dbReference type="AlphaFoldDB" id="A0AA40K8P0"/>
<dbReference type="Proteomes" id="UP001172155">
    <property type="component" value="Unassembled WGS sequence"/>
</dbReference>
<reference evidence="2" key="1">
    <citation type="submission" date="2023-06" db="EMBL/GenBank/DDBJ databases">
        <title>Genome-scale phylogeny and comparative genomics of the fungal order Sordariales.</title>
        <authorList>
            <consortium name="Lawrence Berkeley National Laboratory"/>
            <person name="Hensen N."/>
            <person name="Bonometti L."/>
            <person name="Westerberg I."/>
            <person name="Brannstrom I.O."/>
            <person name="Guillou S."/>
            <person name="Cros-Aarteil S."/>
            <person name="Calhoun S."/>
            <person name="Haridas S."/>
            <person name="Kuo A."/>
            <person name="Mondo S."/>
            <person name="Pangilinan J."/>
            <person name="Riley R."/>
            <person name="LaButti K."/>
            <person name="Andreopoulos B."/>
            <person name="Lipzen A."/>
            <person name="Chen C."/>
            <person name="Yanf M."/>
            <person name="Daum C."/>
            <person name="Ng V."/>
            <person name="Clum A."/>
            <person name="Steindorff A."/>
            <person name="Ohm R."/>
            <person name="Martin F."/>
            <person name="Silar P."/>
            <person name="Natvig D."/>
            <person name="Lalanne C."/>
            <person name="Gautier V."/>
            <person name="Ament-velasquez S.L."/>
            <person name="Kruys A."/>
            <person name="Hutchinson M.I."/>
            <person name="Powell A.J."/>
            <person name="Barry K."/>
            <person name="Miller A.N."/>
            <person name="Grigoriev I.V."/>
            <person name="Debuchy R."/>
            <person name="Gladieux P."/>
            <person name="Thoren M.H."/>
            <person name="Johannesson H."/>
        </authorList>
    </citation>
    <scope>NUCLEOTIDE SEQUENCE</scope>
    <source>
        <strain evidence="2">SMH3187-1</strain>
    </source>
</reference>
<evidence type="ECO:0000313" key="2">
    <source>
        <dbReference type="EMBL" id="KAK0750149.1"/>
    </source>
</evidence>
<organism evidence="2 3">
    <name type="scientific">Schizothecium vesticola</name>
    <dbReference type="NCBI Taxonomy" id="314040"/>
    <lineage>
        <taxon>Eukaryota</taxon>
        <taxon>Fungi</taxon>
        <taxon>Dikarya</taxon>
        <taxon>Ascomycota</taxon>
        <taxon>Pezizomycotina</taxon>
        <taxon>Sordariomycetes</taxon>
        <taxon>Sordariomycetidae</taxon>
        <taxon>Sordariales</taxon>
        <taxon>Schizotheciaceae</taxon>
        <taxon>Schizothecium</taxon>
    </lineage>
</organism>
<protein>
    <submittedName>
        <fullName evidence="2">Uncharacterized protein</fullName>
    </submittedName>
</protein>
<sequence>MRREPRTARSAATCASPQPASRTCEPGGRERVDRSCVCMAAWARERGKGQRTVAGEG</sequence>
<proteinExistence type="predicted"/>
<keyword evidence="3" id="KW-1185">Reference proteome</keyword>
<dbReference type="EMBL" id="JAUKUD010000003">
    <property type="protein sequence ID" value="KAK0750149.1"/>
    <property type="molecule type" value="Genomic_DNA"/>
</dbReference>
<name>A0AA40K8P0_9PEZI</name>
<evidence type="ECO:0000256" key="1">
    <source>
        <dbReference type="SAM" id="MobiDB-lite"/>
    </source>
</evidence>
<accession>A0AA40K8P0</accession>
<comment type="caution">
    <text evidence="2">The sequence shown here is derived from an EMBL/GenBank/DDBJ whole genome shotgun (WGS) entry which is preliminary data.</text>
</comment>
<gene>
    <name evidence="2" type="ORF">B0T18DRAFT_408343</name>
</gene>
<evidence type="ECO:0000313" key="3">
    <source>
        <dbReference type="Proteomes" id="UP001172155"/>
    </source>
</evidence>
<feature type="region of interest" description="Disordered" evidence="1">
    <location>
        <begin position="1"/>
        <end position="29"/>
    </location>
</feature>